<dbReference type="KEGG" id="ccas:EIB73_13205"/>
<name>A0A3G8XLI6_9FLAO</name>
<gene>
    <name evidence="1" type="ORF">EIB73_13205</name>
</gene>
<reference evidence="2" key="1">
    <citation type="submission" date="2018-11" db="EMBL/GenBank/DDBJ databases">
        <title>Proposal to divide the Flavobacteriaceae and reorganize its genera based on Amino Acid Identity values calculated from whole genome sequences.</title>
        <authorList>
            <person name="Nicholson A.C."/>
            <person name="Gulvik C.A."/>
            <person name="Whitney A.M."/>
            <person name="Humrighouse B.W."/>
            <person name="Bell M."/>
            <person name="Holmes B."/>
            <person name="Steigerwalt A.G."/>
            <person name="Villarma A."/>
            <person name="Sheth M."/>
            <person name="Batra D."/>
            <person name="Pryor J."/>
            <person name="Bernardet J.-F."/>
            <person name="Hugo C."/>
            <person name="Kampfer P."/>
            <person name="Newman J.D."/>
            <person name="McQuiston J.R."/>
        </authorList>
    </citation>
    <scope>NUCLEOTIDE SEQUENCE [LARGE SCALE GENOMIC DNA]</scope>
    <source>
        <strain evidence="2">G0081</strain>
    </source>
</reference>
<dbReference type="Proteomes" id="UP000270185">
    <property type="component" value="Chromosome"/>
</dbReference>
<evidence type="ECO:0000313" key="2">
    <source>
        <dbReference type="Proteomes" id="UP000270185"/>
    </source>
</evidence>
<sequence>MEIPVYNFFEDFKDKVDIDYSKFHNKFTYSEYLHELRLKYDKIIYDLLIEIMQNLKSINDEVPTAEVQSNMNDFYEKYKNLPESLNNISAVEKYTDLLNEYFRTPLHDQKDEIKKILKFIDEKLLVEKNNLVRFQKPVSQTIEVSEPLTAKQQQKVGLLIRSGIIDFLRDKNPGISNNKISGFIELLTTEPMKKSSITSHLVDSTDNVKHPFYSNQSLDEIDLKLKQFGISPQSEK</sequence>
<protein>
    <submittedName>
        <fullName evidence="1">Uncharacterized protein</fullName>
    </submittedName>
</protein>
<proteinExistence type="predicted"/>
<evidence type="ECO:0000313" key="1">
    <source>
        <dbReference type="EMBL" id="AZI34072.1"/>
    </source>
</evidence>
<organism evidence="1 2">
    <name type="scientific">Kaistella carnis</name>
    <dbReference type="NCBI Taxonomy" id="1241979"/>
    <lineage>
        <taxon>Bacteria</taxon>
        <taxon>Pseudomonadati</taxon>
        <taxon>Bacteroidota</taxon>
        <taxon>Flavobacteriia</taxon>
        <taxon>Flavobacteriales</taxon>
        <taxon>Weeksellaceae</taxon>
        <taxon>Chryseobacterium group</taxon>
        <taxon>Kaistella</taxon>
    </lineage>
</organism>
<accession>A0A3G8XLI6</accession>
<keyword evidence="2" id="KW-1185">Reference proteome</keyword>
<dbReference type="AlphaFoldDB" id="A0A3G8XLI6"/>
<dbReference type="EMBL" id="CP034159">
    <property type="protein sequence ID" value="AZI34072.1"/>
    <property type="molecule type" value="Genomic_DNA"/>
</dbReference>
<dbReference type="OrthoDB" id="10018555at2"/>
<dbReference type="RefSeq" id="WP_125025708.1">
    <property type="nucleotide sequence ID" value="NZ_CP034159.1"/>
</dbReference>